<dbReference type="Gene3D" id="3.60.20.40">
    <property type="match status" value="1"/>
</dbReference>
<keyword evidence="3" id="KW-0378">Hydrolase</keyword>
<evidence type="ECO:0000256" key="2">
    <source>
        <dbReference type="ARBA" id="ARBA00022679"/>
    </source>
</evidence>
<name>A0A0N8W0G3_9CORY</name>
<dbReference type="InterPro" id="IPR051792">
    <property type="entry name" value="GGT_bact"/>
</dbReference>
<dbReference type="OrthoDB" id="9781342at2"/>
<dbReference type="PANTHER" id="PTHR43199:SF1">
    <property type="entry name" value="GLUTATHIONE HYDROLASE PROENZYME"/>
    <property type="match status" value="1"/>
</dbReference>
<dbReference type="SUPFAM" id="SSF56235">
    <property type="entry name" value="N-terminal nucleophile aminohydrolases (Ntn hydrolases)"/>
    <property type="match status" value="1"/>
</dbReference>
<dbReference type="AlphaFoldDB" id="A0A0N8W0G3"/>
<organism evidence="6 7">
    <name type="scientific">Corynebacterium lowii</name>
    <dbReference type="NCBI Taxonomy" id="1544413"/>
    <lineage>
        <taxon>Bacteria</taxon>
        <taxon>Bacillati</taxon>
        <taxon>Actinomycetota</taxon>
        <taxon>Actinomycetes</taxon>
        <taxon>Mycobacteriales</taxon>
        <taxon>Corynebacteriaceae</taxon>
        <taxon>Corynebacterium</taxon>
    </lineage>
</organism>
<dbReference type="PATRIC" id="fig|1544413.3.peg.828"/>
<dbReference type="Pfam" id="PF01019">
    <property type="entry name" value="G_glu_transpept"/>
    <property type="match status" value="1"/>
</dbReference>
<protein>
    <submittedName>
        <fullName evidence="6">Gamma-glutamyltranspeptidase</fullName>
        <ecNumber evidence="6">2.3.2.2</ecNumber>
    </submittedName>
</protein>
<dbReference type="Proteomes" id="UP000050488">
    <property type="component" value="Unassembled WGS sequence"/>
</dbReference>
<dbReference type="EC" id="2.3.2.2" evidence="6"/>
<keyword evidence="7" id="KW-1185">Reference proteome</keyword>
<reference evidence="6 7" key="1">
    <citation type="submission" date="2015-10" db="EMBL/GenBank/DDBJ databases">
        <title>Corynebacteirum lowii and Corynebacterium oculi species nova, derived from human clinical disease and and emended description of Corynebacterium mastiditis.</title>
        <authorList>
            <person name="Bernard K."/>
            <person name="Pacheco A.L."/>
            <person name="Mcdougall C."/>
            <person name="Burtx T."/>
            <person name="Weibe D."/>
            <person name="Tyler S."/>
            <person name="Olson A.B."/>
            <person name="Cnockaert M."/>
            <person name="Eguchi H."/>
            <person name="Kuwahara T."/>
            <person name="Nakayama-Imaohji H."/>
            <person name="Boudewijins M."/>
            <person name="Van Hoecke F."/>
            <person name="Bernier A.-M."/>
            <person name="Vandamme P."/>
        </authorList>
    </citation>
    <scope>NUCLEOTIDE SEQUENCE [LARGE SCALE GENOMIC DNA]</scope>
    <source>
        <strain evidence="6 7">NML 130206</strain>
    </source>
</reference>
<keyword evidence="6" id="KW-0012">Acyltransferase</keyword>
<dbReference type="PRINTS" id="PR01210">
    <property type="entry name" value="GGTRANSPTASE"/>
</dbReference>
<dbReference type="InterPro" id="IPR043138">
    <property type="entry name" value="GGT_lsub"/>
</dbReference>
<gene>
    <name evidence="6" type="primary">ggt</name>
    <name evidence="6" type="ORF">Clow_00826</name>
</gene>
<dbReference type="InterPro" id="IPR043137">
    <property type="entry name" value="GGT_ssub_C"/>
</dbReference>
<keyword evidence="2 6" id="KW-0808">Transferase</keyword>
<dbReference type="RefSeq" id="WP_055176668.1">
    <property type="nucleotide sequence ID" value="NZ_JAUSQY010000001.1"/>
</dbReference>
<dbReference type="PANTHER" id="PTHR43199">
    <property type="entry name" value="GLUTATHIONE HYDROLASE"/>
    <property type="match status" value="1"/>
</dbReference>
<sequence>MHKEFLKETKGEIVLRHRGLRALALALSTLGIGAGVSACSSSSEAAIAQHSQCEVDGSDTAATAASYMAATTHPDATRAACDVLASGGSAADALVAAQAVLGLVEPQSSGPGGGAIAVYYDAATQQTRSYNAIVHSLSNDEEAADAAEDSMSSIGVPQTLRLLRQLNEDHGTMSLEDLVDPAYQLGTSGFQASERLAEAINGNQRPFRLSQPGAVLRNASGERPAAGDELSNKPYAEFLKEWAAEGGLTENMAEKIRSELQKQAEGEEYSQSLVEEWVREAAAPVESREALCTEYAASKACGSPSTATGTMVVAEALGIMRHLDLGHLDPYSEEGTEVARATAAHLMTEAERLAFTDANTWMDDPAAYPDRAQAYLDQVVTNDEYLQIKAGEIHQKSSVDNPQPAALEGFSHNGYRDSDEEGTAQITVADKHGNVASMTTTLQRNFGSGLMVQGFFLNNSLDNFTADAAPEAPNGRRNASTPKTMMSPLIVRSGESVLGLGSPGGRKIPSYNLKNLVAMTQWGLSPAEAIAMPNFGADNRNGAYAETMHGEESLTRQGSLQRLLREWGQPLSVSDADSGAGIVRRSGQEWEGGADSRRGGAVAGG</sequence>
<dbReference type="GO" id="GO:0103068">
    <property type="term" value="F:leukotriene C4 gamma-glutamyl transferase activity"/>
    <property type="evidence" value="ECO:0007669"/>
    <property type="project" value="UniProtKB-EC"/>
</dbReference>
<dbReference type="Gene3D" id="1.10.246.130">
    <property type="match status" value="1"/>
</dbReference>
<keyword evidence="4" id="KW-0865">Zymogen</keyword>
<comment type="caution">
    <text evidence="6">The sequence shown here is derived from an EMBL/GenBank/DDBJ whole genome shotgun (WGS) entry which is preliminary data.</text>
</comment>
<dbReference type="GO" id="GO:0016787">
    <property type="term" value="F:hydrolase activity"/>
    <property type="evidence" value="ECO:0007669"/>
    <property type="project" value="UniProtKB-KW"/>
</dbReference>
<dbReference type="EMBL" id="LKEV01000002">
    <property type="protein sequence ID" value="KQB86618.1"/>
    <property type="molecule type" value="Genomic_DNA"/>
</dbReference>
<accession>A0A0N8W0G3</accession>
<dbReference type="InterPro" id="IPR029055">
    <property type="entry name" value="Ntn_hydrolases_N"/>
</dbReference>
<proteinExistence type="inferred from homology"/>
<evidence type="ECO:0000256" key="5">
    <source>
        <dbReference type="SAM" id="MobiDB-lite"/>
    </source>
</evidence>
<feature type="region of interest" description="Disordered" evidence="5">
    <location>
        <begin position="466"/>
        <end position="485"/>
    </location>
</feature>
<evidence type="ECO:0000313" key="6">
    <source>
        <dbReference type="EMBL" id="KQB86618.1"/>
    </source>
</evidence>
<comment type="similarity">
    <text evidence="1">Belongs to the gamma-glutamyltransferase family.</text>
</comment>
<evidence type="ECO:0000313" key="7">
    <source>
        <dbReference type="Proteomes" id="UP000050488"/>
    </source>
</evidence>
<evidence type="ECO:0000256" key="4">
    <source>
        <dbReference type="ARBA" id="ARBA00023145"/>
    </source>
</evidence>
<evidence type="ECO:0000256" key="1">
    <source>
        <dbReference type="ARBA" id="ARBA00009381"/>
    </source>
</evidence>
<dbReference type="STRING" id="1544413.Clow_00826"/>
<evidence type="ECO:0000256" key="3">
    <source>
        <dbReference type="ARBA" id="ARBA00022801"/>
    </source>
</evidence>